<proteinExistence type="inferred from homology"/>
<evidence type="ECO:0000256" key="7">
    <source>
        <dbReference type="SAM" id="MobiDB-lite"/>
    </source>
</evidence>
<organism evidence="10 11">
    <name type="scientific">Hibiscus sabdariffa</name>
    <name type="common">roselle</name>
    <dbReference type="NCBI Taxonomy" id="183260"/>
    <lineage>
        <taxon>Eukaryota</taxon>
        <taxon>Viridiplantae</taxon>
        <taxon>Streptophyta</taxon>
        <taxon>Embryophyta</taxon>
        <taxon>Tracheophyta</taxon>
        <taxon>Spermatophyta</taxon>
        <taxon>Magnoliopsida</taxon>
        <taxon>eudicotyledons</taxon>
        <taxon>Gunneridae</taxon>
        <taxon>Pentapetalae</taxon>
        <taxon>rosids</taxon>
        <taxon>malvids</taxon>
        <taxon>Malvales</taxon>
        <taxon>Malvaceae</taxon>
        <taxon>Malvoideae</taxon>
        <taxon>Hibiscus</taxon>
    </lineage>
</organism>
<dbReference type="EMBL" id="JBBPBM010000004">
    <property type="protein sequence ID" value="KAK8587226.1"/>
    <property type="molecule type" value="Genomic_DNA"/>
</dbReference>
<dbReference type="InterPro" id="IPR000644">
    <property type="entry name" value="CBS_dom"/>
</dbReference>
<feature type="compositionally biased region" description="Polar residues" evidence="7">
    <location>
        <begin position="289"/>
        <end position="308"/>
    </location>
</feature>
<dbReference type="SUPFAM" id="SSF54631">
    <property type="entry name" value="CBS-domain pair"/>
    <property type="match status" value="2"/>
</dbReference>
<dbReference type="PROSITE" id="PS51371">
    <property type="entry name" value="CBS"/>
    <property type="match status" value="2"/>
</dbReference>
<protein>
    <recommendedName>
        <fullName evidence="6">Alpha-galactosidase</fullName>
        <ecNumber evidence="6">3.2.1.22</ecNumber>
    </recommendedName>
    <alternativeName>
        <fullName evidence="6">Melibiase</fullName>
    </alternativeName>
</protein>
<dbReference type="PRINTS" id="PR00740">
    <property type="entry name" value="GLHYDRLASE27"/>
</dbReference>
<keyword evidence="8" id="KW-0732">Signal</keyword>
<keyword evidence="2 6" id="KW-0378">Hydrolase</keyword>
<evidence type="ECO:0000256" key="5">
    <source>
        <dbReference type="PROSITE-ProRule" id="PRU00703"/>
    </source>
</evidence>
<keyword evidence="4 6" id="KW-0326">Glycosidase</keyword>
<dbReference type="InterPro" id="IPR002241">
    <property type="entry name" value="Glyco_hydro_27"/>
</dbReference>
<evidence type="ECO:0000256" key="2">
    <source>
        <dbReference type="ARBA" id="ARBA00022801"/>
    </source>
</evidence>
<keyword evidence="11" id="KW-1185">Reference proteome</keyword>
<keyword evidence="3 5" id="KW-0129">CBS domain</keyword>
<evidence type="ECO:0000259" key="9">
    <source>
        <dbReference type="PROSITE" id="PS51371"/>
    </source>
</evidence>
<comment type="catalytic activity">
    <reaction evidence="6">
        <text>Hydrolysis of terminal, non-reducing alpha-D-galactose residues in alpha-D-galactosides, including galactose oligosaccharides, galactomannans and galactolipids.</text>
        <dbReference type="EC" id="3.2.1.22"/>
    </reaction>
</comment>
<comment type="caution">
    <text evidence="10">The sequence shown here is derived from an EMBL/GenBank/DDBJ whole genome shotgun (WGS) entry which is preliminary data.</text>
</comment>
<reference evidence="10 11" key="1">
    <citation type="journal article" date="2024" name="G3 (Bethesda)">
        <title>Genome assembly of Hibiscus sabdariffa L. provides insights into metabolisms of medicinal natural products.</title>
        <authorList>
            <person name="Kim T."/>
        </authorList>
    </citation>
    <scope>NUCLEOTIDE SEQUENCE [LARGE SCALE GENOMIC DNA]</scope>
    <source>
        <strain evidence="10">TK-2024</strain>
        <tissue evidence="10">Old leaves</tissue>
    </source>
</reference>
<dbReference type="Pfam" id="PF00571">
    <property type="entry name" value="CBS"/>
    <property type="match status" value="2"/>
</dbReference>
<feature type="domain" description="CBS" evidence="9">
    <location>
        <begin position="454"/>
        <end position="511"/>
    </location>
</feature>
<feature type="signal peptide" evidence="8">
    <location>
        <begin position="1"/>
        <end position="24"/>
    </location>
</feature>
<dbReference type="CDD" id="cd02205">
    <property type="entry name" value="CBS_pair_SF"/>
    <property type="match status" value="1"/>
</dbReference>
<evidence type="ECO:0000256" key="6">
    <source>
        <dbReference type="RuleBase" id="RU361168"/>
    </source>
</evidence>
<dbReference type="Gene3D" id="3.20.20.70">
    <property type="entry name" value="Aldolase class I"/>
    <property type="match status" value="2"/>
</dbReference>
<dbReference type="PANTHER" id="PTHR11452:SF33">
    <property type="entry name" value="ALPHA-GALACTOSIDASE 2"/>
    <property type="match status" value="1"/>
</dbReference>
<dbReference type="SUPFAM" id="SSF51445">
    <property type="entry name" value="(Trans)glycosidases"/>
    <property type="match status" value="1"/>
</dbReference>
<accession>A0ABR2FSJ0</accession>
<dbReference type="EC" id="3.2.1.22" evidence="6"/>
<dbReference type="InterPro" id="IPR046342">
    <property type="entry name" value="CBS_dom_sf"/>
</dbReference>
<keyword evidence="6" id="KW-1015">Disulfide bond</keyword>
<dbReference type="InterPro" id="IPR013785">
    <property type="entry name" value="Aldolase_TIM"/>
</dbReference>
<dbReference type="SMART" id="SM00116">
    <property type="entry name" value="CBS"/>
    <property type="match status" value="3"/>
</dbReference>
<feature type="domain" description="CBS" evidence="9">
    <location>
        <begin position="528"/>
        <end position="588"/>
    </location>
</feature>
<dbReference type="CDD" id="cd14792">
    <property type="entry name" value="GH27"/>
    <property type="match status" value="1"/>
</dbReference>
<dbReference type="Pfam" id="PF16499">
    <property type="entry name" value="Melibiase_2"/>
    <property type="match status" value="1"/>
</dbReference>
<dbReference type="PANTHER" id="PTHR11452">
    <property type="entry name" value="ALPHA-GALACTOSIDASE/ALPHA-N-ACETYLGALACTOSAMINIDASE"/>
    <property type="match status" value="1"/>
</dbReference>
<gene>
    <name evidence="10" type="ORF">V6N12_021732</name>
</gene>
<evidence type="ECO:0000256" key="1">
    <source>
        <dbReference type="ARBA" id="ARBA00009743"/>
    </source>
</evidence>
<comment type="similarity">
    <text evidence="1 6">Belongs to the glycosyl hydrolase 27 family.</text>
</comment>
<sequence>MGNSPYLSLAVGLMAFCVWPVSYAAAATAAAGGPKMRGEFLLTNGLARTPPMGWNSWNHFGCDIEENLIKETADAMVSRGLAKLGYRYINLGEFSCERNKISIRDEGISSLSPQQRIKAWSLRRCRGVDYLKYDNCQNNGIDPEDRGKEKVATWANDMANSWRTSGDIRDNWDSMILRADRNDVWASYAGPGGWNDPDMLEVGNGGMTLEEYRSHFNIWALAKAPLMIGCSIPHMSNNTYEILSNEEVIAVNQDKLGVQGKKVKKDGHLERFPKSNDNRSLVRYRPRPSSCSEGTESMDGHNTPSTMQDTRRADLRQLEDVLKEAEETTRADYVGNSPEHDHATALQLFLDRIPINNSIPGIRNAPVVELKTGDSVKDAIELLYTKNAFGAPITDVSDRFPYIGFLDFATLVLWSLEKCVPIDGHGETGSLMSLLGKNPEIGNTKIGVLAKSFLWNPFFAVHLEDTLFHVLLLLSKHRVQVVPIVDQSHLRVIGFVTQNAVIQLLLRSDGLAWFDSIAEKPLAEFRFENESVSCVYGDESIAEALRILFKSRIGAIAVVDRQTRRLIGCVRNSDVYLLMENDKIFHDRKTRTVEEFIHIKTENLDHVPTIKRDTGALLSAGVPELRNKYLPRMDSPVTNKKTDTLKQAMKNLAGTKSDFSFQVDDLQRPQGILTSRDIILQFAPPSMNSNIDGGGFFESALERAGCQIKGGNLVCDH</sequence>
<dbReference type="Gene3D" id="3.10.580.10">
    <property type="entry name" value="CBS-domain"/>
    <property type="match status" value="2"/>
</dbReference>
<dbReference type="InterPro" id="IPR017853">
    <property type="entry name" value="GH"/>
</dbReference>
<evidence type="ECO:0000256" key="4">
    <source>
        <dbReference type="ARBA" id="ARBA00023295"/>
    </source>
</evidence>
<feature type="chain" id="PRO_5045319187" description="Alpha-galactosidase" evidence="8">
    <location>
        <begin position="25"/>
        <end position="717"/>
    </location>
</feature>
<dbReference type="Proteomes" id="UP001472677">
    <property type="component" value="Unassembled WGS sequence"/>
</dbReference>
<evidence type="ECO:0000256" key="8">
    <source>
        <dbReference type="SAM" id="SignalP"/>
    </source>
</evidence>
<evidence type="ECO:0000313" key="10">
    <source>
        <dbReference type="EMBL" id="KAK8587226.1"/>
    </source>
</evidence>
<evidence type="ECO:0000313" key="11">
    <source>
        <dbReference type="Proteomes" id="UP001472677"/>
    </source>
</evidence>
<name>A0ABR2FSJ0_9ROSI</name>
<evidence type="ECO:0000256" key="3">
    <source>
        <dbReference type="ARBA" id="ARBA00023122"/>
    </source>
</evidence>
<feature type="region of interest" description="Disordered" evidence="7">
    <location>
        <begin position="269"/>
        <end position="309"/>
    </location>
</feature>